<dbReference type="AlphaFoldDB" id="A0A9W6LDP2"/>
<gene>
    <name evidence="1" type="ORF">GHYDROH2_22020</name>
</gene>
<protein>
    <submittedName>
        <fullName evidence="1">Uncharacterized protein</fullName>
    </submittedName>
</protein>
<dbReference type="EMBL" id="BSDS01000001">
    <property type="protein sequence ID" value="GLI38701.1"/>
    <property type="molecule type" value="Genomic_DNA"/>
</dbReference>
<evidence type="ECO:0000313" key="1">
    <source>
        <dbReference type="EMBL" id="GLI38701.1"/>
    </source>
</evidence>
<keyword evidence="2" id="KW-1185">Reference proteome</keyword>
<reference evidence="1" key="1">
    <citation type="submission" date="2022-12" db="EMBL/GenBank/DDBJ databases">
        <title>Reference genome sequencing for broad-spectrum identification of bacterial and archaeal isolates by mass spectrometry.</title>
        <authorList>
            <person name="Sekiguchi Y."/>
            <person name="Tourlousse D.M."/>
        </authorList>
    </citation>
    <scope>NUCLEOTIDE SEQUENCE</scope>
    <source>
        <strain evidence="1">H2</strain>
    </source>
</reference>
<proteinExistence type="predicted"/>
<accession>A0A9W6LDP2</accession>
<comment type="caution">
    <text evidence="1">The sequence shown here is derived from an EMBL/GenBank/DDBJ whole genome shotgun (WGS) entry which is preliminary data.</text>
</comment>
<evidence type="ECO:0000313" key="2">
    <source>
        <dbReference type="Proteomes" id="UP001144352"/>
    </source>
</evidence>
<sequence length="69" mass="7243">MGKISACVTGLALMEEGRKHPSGLLRAWRWGKWLSAAAVTAVAGYRLAGEPLDDCLLYASVLAGVAEIA</sequence>
<name>A0A9W6LDP2_9BACT</name>
<organism evidence="1 2">
    <name type="scientific">Geobacter hydrogenophilus</name>
    <dbReference type="NCBI Taxonomy" id="40983"/>
    <lineage>
        <taxon>Bacteria</taxon>
        <taxon>Pseudomonadati</taxon>
        <taxon>Thermodesulfobacteriota</taxon>
        <taxon>Desulfuromonadia</taxon>
        <taxon>Geobacterales</taxon>
        <taxon>Geobacteraceae</taxon>
        <taxon>Geobacter</taxon>
    </lineage>
</organism>
<dbReference type="Proteomes" id="UP001144352">
    <property type="component" value="Unassembled WGS sequence"/>
</dbReference>